<dbReference type="GO" id="GO:0003677">
    <property type="term" value="F:DNA binding"/>
    <property type="evidence" value="ECO:0007669"/>
    <property type="project" value="UniProtKB-KW"/>
</dbReference>
<dbReference type="Proteomes" id="UP000031327">
    <property type="component" value="Unassembled WGS sequence"/>
</dbReference>
<reference evidence="3 4" key="1">
    <citation type="submission" date="2014-12" db="EMBL/GenBank/DDBJ databases">
        <title>Draft Genome Sequence of Pseudoalteromonas luteoviolacea HI1.</title>
        <authorList>
            <person name="Asahina A.Y."/>
            <person name="Hadfield M.G."/>
        </authorList>
    </citation>
    <scope>NUCLEOTIDE SEQUENCE [LARGE SCALE GENOMIC DNA]</scope>
    <source>
        <strain evidence="3 4">HI1</strain>
    </source>
</reference>
<dbReference type="RefSeq" id="WP_039610493.1">
    <property type="nucleotide sequence ID" value="NZ_JWIC01000007.1"/>
</dbReference>
<evidence type="ECO:0000259" key="2">
    <source>
        <dbReference type="SMART" id="SM00470"/>
    </source>
</evidence>
<organism evidence="3 4">
    <name type="scientific">Pseudoalteromonas luteoviolacea</name>
    <dbReference type="NCBI Taxonomy" id="43657"/>
    <lineage>
        <taxon>Bacteria</taxon>
        <taxon>Pseudomonadati</taxon>
        <taxon>Pseudomonadota</taxon>
        <taxon>Gammaproteobacteria</taxon>
        <taxon>Alteromonadales</taxon>
        <taxon>Pseudoalteromonadaceae</taxon>
        <taxon>Pseudoalteromonas</taxon>
    </lineage>
</organism>
<evidence type="ECO:0000313" key="4">
    <source>
        <dbReference type="Proteomes" id="UP000031327"/>
    </source>
</evidence>
<dbReference type="AlphaFoldDB" id="A0A0C1Q5S0"/>
<dbReference type="PANTHER" id="PTHR38973:SF2">
    <property type="entry name" value="PARB_REPB_SPO0J FAMILY PLASMID PARTITION PROTEIN"/>
    <property type="match status" value="1"/>
</dbReference>
<dbReference type="Gene3D" id="3.90.1530.10">
    <property type="entry name" value="Conserved hypothetical protein from pyrococcus furiosus pfu- 392566-001, ParB domain"/>
    <property type="match status" value="1"/>
</dbReference>
<dbReference type="SMART" id="SM00470">
    <property type="entry name" value="ParB"/>
    <property type="match status" value="1"/>
</dbReference>
<proteinExistence type="predicted"/>
<evidence type="ECO:0000256" key="1">
    <source>
        <dbReference type="ARBA" id="ARBA00023125"/>
    </source>
</evidence>
<dbReference type="OrthoDB" id="5719994at2"/>
<dbReference type="InterPro" id="IPR003115">
    <property type="entry name" value="ParB_N"/>
</dbReference>
<comment type="caution">
    <text evidence="3">The sequence shown here is derived from an EMBL/GenBank/DDBJ whole genome shotgun (WGS) entry which is preliminary data.</text>
</comment>
<dbReference type="EMBL" id="JWIC01000007">
    <property type="protein sequence ID" value="KID55921.1"/>
    <property type="molecule type" value="Genomic_DNA"/>
</dbReference>
<dbReference type="Gene3D" id="1.10.10.2830">
    <property type="match status" value="1"/>
</dbReference>
<sequence>MARKRKNDTRLDPFATPVENSSLDELLGQTNVGEVVEMPSPSDPNRMIKLKCEVIPFSKIEHNTAVFGQNRREQSLLNEKSVADILPAIKSDGRNMHPALCWEKDGQLQVLSGSRRRKACLIAKADYVVLTSEDFTNEDAKVLAVSSDQYIAPSLWELGKAYEQTRAKLQEVGSKGSYREIAAIEGVSHTAVADAIKAYQHIKRDVVLLYPTPNHLGREVAKKLINASKEQPEQFNTKLAQFSEQSLLSEEMSDEKRAIAITKYLTTFNDESISRSEALLENKYVKVQRSLNSGAITVKIDDKVLTDKRLEQLQKLLSSFN</sequence>
<gene>
    <name evidence="3" type="ORF">JF50_16415</name>
</gene>
<dbReference type="SUPFAM" id="SSF110849">
    <property type="entry name" value="ParB/Sulfiredoxin"/>
    <property type="match status" value="1"/>
</dbReference>
<accession>A0A0C1Q5S0</accession>
<feature type="domain" description="ParB-like N-terminal" evidence="2">
    <location>
        <begin position="53"/>
        <end position="149"/>
    </location>
</feature>
<keyword evidence="1" id="KW-0238">DNA-binding</keyword>
<name>A0A0C1Q5S0_9GAMM</name>
<dbReference type="InterPro" id="IPR036086">
    <property type="entry name" value="ParB/Sulfiredoxin_sf"/>
</dbReference>
<dbReference type="PANTHER" id="PTHR38973">
    <property type="entry name" value="PLASMID PARTITIONING CONTROL PROTEIN-RELATED"/>
    <property type="match status" value="1"/>
</dbReference>
<protein>
    <submittedName>
        <fullName evidence="3">Transcriptional regulator</fullName>
    </submittedName>
</protein>
<dbReference type="CDD" id="cd16394">
    <property type="entry name" value="sopB_N"/>
    <property type="match status" value="1"/>
</dbReference>
<evidence type="ECO:0000313" key="3">
    <source>
        <dbReference type="EMBL" id="KID55921.1"/>
    </source>
</evidence>